<dbReference type="InterPro" id="IPR015915">
    <property type="entry name" value="Kelch-typ_b-propeller"/>
</dbReference>
<proteinExistence type="predicted"/>
<dbReference type="AlphaFoldDB" id="A0A665TJA0"/>
<accession>A0A665TJA0</accession>
<keyword evidence="1" id="KW-0880">Kelch repeat</keyword>
<dbReference type="Proteomes" id="UP000472264">
    <property type="component" value="Chromosome 11"/>
</dbReference>
<dbReference type="Ensembl" id="ENSENLT00000006379.1">
    <property type="protein sequence ID" value="ENSENLP00000006097.1"/>
    <property type="gene ID" value="ENSENLG00000002926.1"/>
</dbReference>
<dbReference type="SMART" id="SM00225">
    <property type="entry name" value="BTB"/>
    <property type="match status" value="1"/>
</dbReference>
<dbReference type="PIRSF" id="PIRSF037037">
    <property type="entry name" value="Kelch-like_protein_gigaxonin"/>
    <property type="match status" value="1"/>
</dbReference>
<dbReference type="FunFam" id="1.25.40.420:FF:000001">
    <property type="entry name" value="Kelch-like family member 12"/>
    <property type="match status" value="1"/>
</dbReference>
<dbReference type="InterPro" id="IPR011333">
    <property type="entry name" value="SKP1/BTB/POZ_sf"/>
</dbReference>
<protein>
    <submittedName>
        <fullName evidence="4">Kelch-like protein 10</fullName>
    </submittedName>
</protein>
<dbReference type="InterPro" id="IPR000210">
    <property type="entry name" value="BTB/POZ_dom"/>
</dbReference>
<dbReference type="Pfam" id="PF07707">
    <property type="entry name" value="BACK"/>
    <property type="match status" value="1"/>
</dbReference>
<dbReference type="PROSITE" id="PS50097">
    <property type="entry name" value="BTB"/>
    <property type="match status" value="1"/>
</dbReference>
<dbReference type="SUPFAM" id="SSF54695">
    <property type="entry name" value="POZ domain"/>
    <property type="match status" value="1"/>
</dbReference>
<dbReference type="Gene3D" id="3.30.710.10">
    <property type="entry name" value="Potassium Channel Kv1.1, Chain A"/>
    <property type="match status" value="1"/>
</dbReference>
<evidence type="ECO:0000256" key="2">
    <source>
        <dbReference type="ARBA" id="ARBA00022737"/>
    </source>
</evidence>
<dbReference type="Gene3D" id="2.120.10.80">
    <property type="entry name" value="Kelch-type beta propeller"/>
    <property type="match status" value="1"/>
</dbReference>
<dbReference type="SUPFAM" id="SSF117281">
    <property type="entry name" value="Kelch motif"/>
    <property type="match status" value="1"/>
</dbReference>
<dbReference type="InterPro" id="IPR006652">
    <property type="entry name" value="Kelch_1"/>
</dbReference>
<sequence length="595" mass="66832">EESSSLIAHSRFLGNKCSNAVSNEMRLQRLFCDAVIKVGDVEFPVHKIILCSCTPYFRALFTRWSNPDREVFSIPGLGPDMMQLIIEFAYTGSASVTEENAQELMMAADQLSVMGVVETCSDFISKQLSPKNCIGIFHFTNTCISAELQGKAYRYIIEHFGEVAPCEEFLQLTVQELTEILHRDDLGVRNESTVYEAVIRWIDHIPEEREQHIVVLFQTVRLALTSAEYIRIHVLSNKLVIDNSECLQMTEDAIQTLSYMITSRPPLSGLCNRIACPRLPNAVLLAIGGWSGNNPTNGIEAYDISTNCWTNITNNRERPRAYHGAAFLCGYVYCVGGFDRLEHFNSVRRLNLSTRTWDEVAPMYYRRCYVSVTVLNGCIYALGGYDGHTRLSTAERYRPESNQWHLIAAMNEQRSDASCTTLHGKVYICGGFNGNECLHTAENYNPKTDQWTMIMPMHSRRSGIGVIAYANHVFAVGGFDGSSRLHSVEAYNPQTNTWDSVSSMLTPRSNFGLEVIGDQLYAVGGFNGSTTTCNVEYYDATTDVWTAASEMEIYRSALSCCVIYGLPNIADYVYPRDALPLFHMEEENLQQGDSD</sequence>
<dbReference type="InterPro" id="IPR011705">
    <property type="entry name" value="BACK"/>
</dbReference>
<dbReference type="PANTHER" id="PTHR24412:SF172">
    <property type="entry name" value="KELCH-LIKE PROTEIN 10"/>
    <property type="match status" value="1"/>
</dbReference>
<evidence type="ECO:0000256" key="1">
    <source>
        <dbReference type="ARBA" id="ARBA00022441"/>
    </source>
</evidence>
<dbReference type="PRINTS" id="PR00501">
    <property type="entry name" value="KELCHREPEAT"/>
</dbReference>
<reference evidence="4" key="3">
    <citation type="submission" date="2025-09" db="UniProtKB">
        <authorList>
            <consortium name="Ensembl"/>
        </authorList>
    </citation>
    <scope>IDENTIFICATION</scope>
</reference>
<dbReference type="Pfam" id="PF24681">
    <property type="entry name" value="Kelch_KLHDC2_KLHL20_DRC7"/>
    <property type="match status" value="1"/>
</dbReference>
<keyword evidence="2" id="KW-0677">Repeat</keyword>
<reference evidence="4" key="1">
    <citation type="submission" date="2021-04" db="EMBL/GenBank/DDBJ databases">
        <authorList>
            <consortium name="Wellcome Sanger Institute Data Sharing"/>
        </authorList>
    </citation>
    <scope>NUCLEOTIDE SEQUENCE [LARGE SCALE GENOMIC DNA]</scope>
</reference>
<feature type="domain" description="BTB" evidence="3">
    <location>
        <begin position="32"/>
        <end position="98"/>
    </location>
</feature>
<evidence type="ECO:0000313" key="4">
    <source>
        <dbReference type="Ensembl" id="ENSENLP00000006097.1"/>
    </source>
</evidence>
<evidence type="ECO:0000313" key="5">
    <source>
        <dbReference type="Proteomes" id="UP000472264"/>
    </source>
</evidence>
<dbReference type="InterPro" id="IPR017096">
    <property type="entry name" value="BTB-kelch_protein"/>
</dbReference>
<dbReference type="Pfam" id="PF01344">
    <property type="entry name" value="Kelch_1"/>
    <property type="match status" value="1"/>
</dbReference>
<organism evidence="4 5">
    <name type="scientific">Echeneis naucrates</name>
    <name type="common">Live sharksucker</name>
    <dbReference type="NCBI Taxonomy" id="173247"/>
    <lineage>
        <taxon>Eukaryota</taxon>
        <taxon>Metazoa</taxon>
        <taxon>Chordata</taxon>
        <taxon>Craniata</taxon>
        <taxon>Vertebrata</taxon>
        <taxon>Euteleostomi</taxon>
        <taxon>Actinopterygii</taxon>
        <taxon>Neopterygii</taxon>
        <taxon>Teleostei</taxon>
        <taxon>Neoteleostei</taxon>
        <taxon>Acanthomorphata</taxon>
        <taxon>Carangaria</taxon>
        <taxon>Carangiformes</taxon>
        <taxon>Echeneidae</taxon>
        <taxon>Echeneis</taxon>
    </lineage>
</organism>
<dbReference type="Pfam" id="PF00651">
    <property type="entry name" value="BTB"/>
    <property type="match status" value="1"/>
</dbReference>
<evidence type="ECO:0000259" key="3">
    <source>
        <dbReference type="PROSITE" id="PS50097"/>
    </source>
</evidence>
<dbReference type="PANTHER" id="PTHR24412">
    <property type="entry name" value="KELCH PROTEIN"/>
    <property type="match status" value="1"/>
</dbReference>
<dbReference type="Gene3D" id="1.25.40.420">
    <property type="match status" value="1"/>
</dbReference>
<dbReference type="SMART" id="SM00875">
    <property type="entry name" value="BACK"/>
    <property type="match status" value="1"/>
</dbReference>
<name>A0A665TJA0_ECHNA</name>
<keyword evidence="5" id="KW-1185">Reference proteome</keyword>
<dbReference type="InParanoid" id="A0A665TJA0"/>
<dbReference type="SMART" id="SM00612">
    <property type="entry name" value="Kelch"/>
    <property type="match status" value="6"/>
</dbReference>
<gene>
    <name evidence="4" type="primary">LOC115051308</name>
</gene>
<reference evidence="4" key="2">
    <citation type="submission" date="2025-08" db="UniProtKB">
        <authorList>
            <consortium name="Ensembl"/>
        </authorList>
    </citation>
    <scope>IDENTIFICATION</scope>
</reference>
<dbReference type="OMA" id="YTWHEVA"/>